<sequence>MFSILILVAGLALLIFAGDLLVRGAVAFAEKIGISPLIIGLTIVAFGTSAPELFVSLKAAMNGIYGIAIGNVVGSNITNVLLVLGIPALIMPVACREKGLGFSLVMMSAMTIVLMIMMAMGRLGHIDGLILLAMLGVFLAWQFKRAHSDMNNHEMVEDYHSELQKLPVENSRIAAYTLSGLIGLPIGASLTVHGAVDIAQWMGVSDTVIGLTIVAIGTSLPELVTTFMAAWRRSGAVAIGNVVGSNIFNVGAILGITSLVHPLRVPVRIVYLDMWILALSTILLLALAFISRPIGKLGGMALVAAYCLYFAVILY</sequence>
<feature type="domain" description="Sodium/calcium exchanger membrane region" evidence="6">
    <location>
        <begin position="175"/>
        <end position="313"/>
    </location>
</feature>
<proteinExistence type="predicted"/>
<dbReference type="InterPro" id="IPR004481">
    <property type="entry name" value="K/Na/Ca-exchanger"/>
</dbReference>
<dbReference type="InterPro" id="IPR004837">
    <property type="entry name" value="NaCa_Exmemb"/>
</dbReference>
<dbReference type="NCBIfam" id="TIGR00367">
    <property type="entry name" value="calcium/sodium antiporter"/>
    <property type="match status" value="1"/>
</dbReference>
<dbReference type="Gene3D" id="6.10.280.80">
    <property type="entry name" value="NCX, peripheral helical region"/>
    <property type="match status" value="1"/>
</dbReference>
<evidence type="ECO:0000256" key="5">
    <source>
        <dbReference type="SAM" id="Phobius"/>
    </source>
</evidence>
<name>A0AAE3D2Y0_9HYPH</name>
<feature type="transmembrane region" description="Helical" evidence="5">
    <location>
        <begin position="208"/>
        <end position="231"/>
    </location>
</feature>
<feature type="transmembrane region" description="Helical" evidence="5">
    <location>
        <begin position="237"/>
        <end position="257"/>
    </location>
</feature>
<reference evidence="7" key="1">
    <citation type="submission" date="2021-08" db="EMBL/GenBank/DDBJ databases">
        <title>Hoeflea bacterium WL0058 sp. nov., isolated from the sediment.</title>
        <authorList>
            <person name="Wang L."/>
            <person name="Zhang D."/>
        </authorList>
    </citation>
    <scope>NUCLEOTIDE SEQUENCE</scope>
    <source>
        <strain evidence="7">WL0058</strain>
    </source>
</reference>
<evidence type="ECO:0000313" key="8">
    <source>
        <dbReference type="Proteomes" id="UP001196509"/>
    </source>
</evidence>
<dbReference type="InterPro" id="IPR044880">
    <property type="entry name" value="NCX_ion-bd_dom_sf"/>
</dbReference>
<dbReference type="GO" id="GO:0006874">
    <property type="term" value="P:intracellular calcium ion homeostasis"/>
    <property type="evidence" value="ECO:0007669"/>
    <property type="project" value="TreeGrafter"/>
</dbReference>
<comment type="caution">
    <text evidence="7">The sequence shown here is derived from an EMBL/GenBank/DDBJ whole genome shotgun (WGS) entry which is preliminary data.</text>
</comment>
<comment type="subcellular location">
    <subcellularLocation>
        <location evidence="1">Membrane</location>
        <topology evidence="1">Multi-pass membrane protein</topology>
    </subcellularLocation>
</comment>
<dbReference type="PANTHER" id="PTHR10846">
    <property type="entry name" value="SODIUM/POTASSIUM/CALCIUM EXCHANGER"/>
    <property type="match status" value="1"/>
</dbReference>
<dbReference type="Proteomes" id="UP001196509">
    <property type="component" value="Unassembled WGS sequence"/>
</dbReference>
<dbReference type="PANTHER" id="PTHR10846:SF8">
    <property type="entry name" value="INNER MEMBRANE PROTEIN YRBG"/>
    <property type="match status" value="1"/>
</dbReference>
<keyword evidence="4 5" id="KW-0472">Membrane</keyword>
<feature type="transmembrane region" description="Helical" evidence="5">
    <location>
        <begin position="100"/>
        <end position="119"/>
    </location>
</feature>
<protein>
    <submittedName>
        <fullName evidence="7">Calcium/sodium antiporter</fullName>
    </submittedName>
</protein>
<dbReference type="GO" id="GO:0008273">
    <property type="term" value="F:calcium, potassium:sodium antiporter activity"/>
    <property type="evidence" value="ECO:0007669"/>
    <property type="project" value="TreeGrafter"/>
</dbReference>
<dbReference type="GO" id="GO:0005886">
    <property type="term" value="C:plasma membrane"/>
    <property type="evidence" value="ECO:0007669"/>
    <property type="project" value="TreeGrafter"/>
</dbReference>
<keyword evidence="3 5" id="KW-1133">Transmembrane helix</keyword>
<feature type="transmembrane region" description="Helical" evidence="5">
    <location>
        <begin position="173"/>
        <end position="196"/>
    </location>
</feature>
<feature type="transmembrane region" description="Helical" evidence="5">
    <location>
        <begin position="126"/>
        <end position="143"/>
    </location>
</feature>
<feature type="transmembrane region" description="Helical" evidence="5">
    <location>
        <begin position="297"/>
        <end position="314"/>
    </location>
</feature>
<feature type="transmembrane region" description="Helical" evidence="5">
    <location>
        <begin position="269"/>
        <end position="291"/>
    </location>
</feature>
<evidence type="ECO:0000256" key="1">
    <source>
        <dbReference type="ARBA" id="ARBA00004141"/>
    </source>
</evidence>
<dbReference type="GO" id="GO:0005262">
    <property type="term" value="F:calcium channel activity"/>
    <property type="evidence" value="ECO:0007669"/>
    <property type="project" value="TreeGrafter"/>
</dbReference>
<dbReference type="Gene3D" id="1.20.1420.30">
    <property type="entry name" value="NCX, central ion-binding region"/>
    <property type="match status" value="1"/>
</dbReference>
<accession>A0AAE3D2Y0</accession>
<keyword evidence="8" id="KW-1185">Reference proteome</keyword>
<organism evidence="7 8">
    <name type="scientific">Flavimaribacter sediminis</name>
    <dbReference type="NCBI Taxonomy" id="2865987"/>
    <lineage>
        <taxon>Bacteria</taxon>
        <taxon>Pseudomonadati</taxon>
        <taxon>Pseudomonadota</taxon>
        <taxon>Alphaproteobacteria</taxon>
        <taxon>Hyphomicrobiales</taxon>
        <taxon>Rhizobiaceae</taxon>
        <taxon>Flavimaribacter</taxon>
    </lineage>
</organism>
<gene>
    <name evidence="7" type="ORF">K1W69_20835</name>
</gene>
<dbReference type="EMBL" id="JAICBX010000004">
    <property type="protein sequence ID" value="MBW8639652.1"/>
    <property type="molecule type" value="Genomic_DNA"/>
</dbReference>
<evidence type="ECO:0000256" key="4">
    <source>
        <dbReference type="ARBA" id="ARBA00023136"/>
    </source>
</evidence>
<feature type="domain" description="Sodium/calcium exchanger membrane region" evidence="6">
    <location>
        <begin position="3"/>
        <end position="143"/>
    </location>
</feature>
<evidence type="ECO:0000313" key="7">
    <source>
        <dbReference type="EMBL" id="MBW8639652.1"/>
    </source>
</evidence>
<dbReference type="AlphaFoldDB" id="A0AAE3D2Y0"/>
<feature type="transmembrane region" description="Helical" evidence="5">
    <location>
        <begin position="34"/>
        <end position="55"/>
    </location>
</feature>
<evidence type="ECO:0000259" key="6">
    <source>
        <dbReference type="Pfam" id="PF01699"/>
    </source>
</evidence>
<keyword evidence="2 5" id="KW-0812">Transmembrane</keyword>
<evidence type="ECO:0000256" key="3">
    <source>
        <dbReference type="ARBA" id="ARBA00022989"/>
    </source>
</evidence>
<dbReference type="Pfam" id="PF01699">
    <property type="entry name" value="Na_Ca_ex"/>
    <property type="match status" value="2"/>
</dbReference>
<dbReference type="RefSeq" id="WP_220230367.1">
    <property type="nucleotide sequence ID" value="NZ_JAICBX010000004.1"/>
</dbReference>
<feature type="transmembrane region" description="Helical" evidence="5">
    <location>
        <begin position="67"/>
        <end position="94"/>
    </location>
</feature>
<evidence type="ECO:0000256" key="2">
    <source>
        <dbReference type="ARBA" id="ARBA00022692"/>
    </source>
</evidence>